<dbReference type="Gene3D" id="3.90.190.10">
    <property type="entry name" value="Protein tyrosine phosphatase superfamily"/>
    <property type="match status" value="1"/>
</dbReference>
<dbReference type="PROSITE" id="PS00383">
    <property type="entry name" value="TYR_PHOSPHATASE_1"/>
    <property type="match status" value="1"/>
</dbReference>
<dbReference type="InterPro" id="IPR029021">
    <property type="entry name" value="Prot-tyrosine_phosphatase-like"/>
</dbReference>
<dbReference type="OrthoDB" id="16692at2759"/>
<dbReference type="InterPro" id="IPR029023">
    <property type="entry name" value="Tensin_phosphatase"/>
</dbReference>
<dbReference type="EMBL" id="SWFS01000152">
    <property type="protein sequence ID" value="KAA8915651.1"/>
    <property type="molecule type" value="Genomic_DNA"/>
</dbReference>
<dbReference type="GO" id="GO:0005634">
    <property type="term" value="C:nucleus"/>
    <property type="evidence" value="ECO:0007669"/>
    <property type="project" value="TreeGrafter"/>
</dbReference>
<dbReference type="PANTHER" id="PTHR12305">
    <property type="entry name" value="PHOSPHATASE WITH HOMOLOGY TO TENSIN"/>
    <property type="match status" value="1"/>
</dbReference>
<feature type="domain" description="Phosphatase tensin-type" evidence="5">
    <location>
        <begin position="17"/>
        <end position="192"/>
    </location>
</feature>
<dbReference type="SMART" id="SM00195">
    <property type="entry name" value="DSPc"/>
    <property type="match status" value="1"/>
</dbReference>
<comment type="caution">
    <text evidence="6">The sequence shown here is derived from an EMBL/GenBank/DDBJ whole genome shotgun (WGS) entry which is preliminary data.</text>
</comment>
<evidence type="ECO:0000259" key="4">
    <source>
        <dbReference type="PROSITE" id="PS50056"/>
    </source>
</evidence>
<dbReference type="PROSITE" id="PS50056">
    <property type="entry name" value="TYR_PHOSPHATASE_2"/>
    <property type="match status" value="1"/>
</dbReference>
<dbReference type="GO" id="GO:0042995">
    <property type="term" value="C:cell projection"/>
    <property type="evidence" value="ECO:0007669"/>
    <property type="project" value="TreeGrafter"/>
</dbReference>
<protein>
    <recommendedName>
        <fullName evidence="1">phosphatidylinositol-3,4,5-trisphosphate 3-phosphatase</fullName>
        <ecNumber evidence="1">3.1.3.67</ecNumber>
    </recommendedName>
</protein>
<evidence type="ECO:0000259" key="5">
    <source>
        <dbReference type="PROSITE" id="PS51181"/>
    </source>
</evidence>
<dbReference type="GO" id="GO:0005886">
    <property type="term" value="C:plasma membrane"/>
    <property type="evidence" value="ECO:0007669"/>
    <property type="project" value="TreeGrafter"/>
</dbReference>
<dbReference type="InterPro" id="IPR020422">
    <property type="entry name" value="TYR_PHOSPHATASE_DUAL_dom"/>
</dbReference>
<dbReference type="VEuPathDB" id="FungiDB:TRICI_002203"/>
<reference evidence="6" key="1">
    <citation type="journal article" date="2019" name="G3 (Bethesda)">
        <title>Genome Assemblies of Two Rare Opportunistic Yeast Pathogens: Diutina rugosa (syn. Candida rugosa) and Trichomonascus ciferrii (syn. Candida ciferrii).</title>
        <authorList>
            <person name="Mixao V."/>
            <person name="Saus E."/>
            <person name="Hansen A.P."/>
            <person name="Lass-Florl C."/>
            <person name="Gabaldon T."/>
        </authorList>
    </citation>
    <scope>NUCLEOTIDE SEQUENCE</scope>
    <source>
        <strain evidence="6">CBS 4856</strain>
    </source>
</reference>
<dbReference type="Proteomes" id="UP000761534">
    <property type="component" value="Unassembled WGS sequence"/>
</dbReference>
<name>A0A642VBX7_9ASCO</name>
<dbReference type="InterPro" id="IPR051281">
    <property type="entry name" value="Dual-spec_lipid-protein_phosph"/>
</dbReference>
<keyword evidence="3" id="KW-0904">Protein phosphatase</keyword>
<dbReference type="GO" id="GO:0046856">
    <property type="term" value="P:phosphatidylinositol dephosphorylation"/>
    <property type="evidence" value="ECO:0007669"/>
    <property type="project" value="TreeGrafter"/>
</dbReference>
<evidence type="ECO:0000256" key="1">
    <source>
        <dbReference type="ARBA" id="ARBA00013015"/>
    </source>
</evidence>
<dbReference type="GO" id="GO:0016314">
    <property type="term" value="F:phosphatidylinositol-3,4,5-trisphosphate 3-phosphatase activity"/>
    <property type="evidence" value="ECO:0007669"/>
    <property type="project" value="UniProtKB-EC"/>
</dbReference>
<dbReference type="GO" id="GO:0005829">
    <property type="term" value="C:cytosol"/>
    <property type="evidence" value="ECO:0007669"/>
    <property type="project" value="TreeGrafter"/>
</dbReference>
<evidence type="ECO:0000256" key="2">
    <source>
        <dbReference type="ARBA" id="ARBA00022801"/>
    </source>
</evidence>
<dbReference type="PROSITE" id="PS51181">
    <property type="entry name" value="PPASE_TENSIN"/>
    <property type="match status" value="1"/>
</dbReference>
<sequence length="344" mass="39643">MPHVASLLRLAVASPRKQFVDEGGKFDLAYVTPNLIVCSMPTANYWRSWYRISADDLRSFLYRRHGKHWKVWNFRAEDRESYSAGDFDYRVELYPFPDHHPPPFRLVPQIIQSIDKFLSSNPNNVAVLHCKAGQGRSGTMACAYLMFSDGITRKEAIDIFTRKRMRPGFGEGVSILSQRRYLGYVDQWIQIGQLYHSKMLVEIEEVVLYGMQYSDLDITCGTFSEDATSVVPQYIFTDKDIVQEAKHKVLLKPAGLKLYMGPDIHFSFMHLKRSQLTGLSLPSSTSYVWFNTFFETYCNNRTSFYAKWNQLDGFIGTHKRGSKALNAFQVSWRVVSSLPFAIQT</sequence>
<dbReference type="Pfam" id="PF00782">
    <property type="entry name" value="DSPc"/>
    <property type="match status" value="1"/>
</dbReference>
<evidence type="ECO:0000256" key="3">
    <source>
        <dbReference type="ARBA" id="ARBA00022912"/>
    </source>
</evidence>
<dbReference type="AlphaFoldDB" id="A0A642VBX7"/>
<dbReference type="PANTHER" id="PTHR12305:SF81">
    <property type="entry name" value="PHOSPHATIDYLINOSITOL 3,4,5-TRISPHOSPHATE 3-PHOSPHATASE AND DUAL-SPECIFICITY PROTEIN PHOSPHATASE PTEN"/>
    <property type="match status" value="1"/>
</dbReference>
<dbReference type="GO" id="GO:0004725">
    <property type="term" value="F:protein tyrosine phosphatase activity"/>
    <property type="evidence" value="ECO:0007669"/>
    <property type="project" value="TreeGrafter"/>
</dbReference>
<dbReference type="InterPro" id="IPR000387">
    <property type="entry name" value="Tyr_Pase_dom"/>
</dbReference>
<dbReference type="GO" id="GO:0051896">
    <property type="term" value="P:regulation of phosphatidylinositol 3-kinase/protein kinase B signal transduction"/>
    <property type="evidence" value="ECO:0007669"/>
    <property type="project" value="TreeGrafter"/>
</dbReference>
<dbReference type="InterPro" id="IPR000340">
    <property type="entry name" value="Dual-sp_phosphatase_cat-dom"/>
</dbReference>
<dbReference type="GO" id="GO:0043491">
    <property type="term" value="P:phosphatidylinositol 3-kinase/protein kinase B signal transduction"/>
    <property type="evidence" value="ECO:0007669"/>
    <property type="project" value="TreeGrafter"/>
</dbReference>
<evidence type="ECO:0000313" key="6">
    <source>
        <dbReference type="EMBL" id="KAA8915651.1"/>
    </source>
</evidence>
<accession>A0A642VBX7</accession>
<organism evidence="6 7">
    <name type="scientific">Trichomonascus ciferrii</name>
    <dbReference type="NCBI Taxonomy" id="44093"/>
    <lineage>
        <taxon>Eukaryota</taxon>
        <taxon>Fungi</taxon>
        <taxon>Dikarya</taxon>
        <taxon>Ascomycota</taxon>
        <taxon>Saccharomycotina</taxon>
        <taxon>Dipodascomycetes</taxon>
        <taxon>Dipodascales</taxon>
        <taxon>Trichomonascaceae</taxon>
        <taxon>Trichomonascus</taxon>
        <taxon>Trichomonascus ciferrii complex</taxon>
    </lineage>
</organism>
<keyword evidence="7" id="KW-1185">Reference proteome</keyword>
<proteinExistence type="predicted"/>
<evidence type="ECO:0000313" key="7">
    <source>
        <dbReference type="Proteomes" id="UP000761534"/>
    </source>
</evidence>
<gene>
    <name evidence="6" type="ORF">TRICI_002203</name>
</gene>
<dbReference type="CDD" id="cd14497">
    <property type="entry name" value="PTP_PTEN-like"/>
    <property type="match status" value="1"/>
</dbReference>
<dbReference type="EC" id="3.1.3.67" evidence="1"/>
<dbReference type="SUPFAM" id="SSF52799">
    <property type="entry name" value="(Phosphotyrosine protein) phosphatases II"/>
    <property type="match status" value="1"/>
</dbReference>
<keyword evidence="2" id="KW-0378">Hydrolase</keyword>
<feature type="domain" description="Tyrosine specific protein phosphatases" evidence="4">
    <location>
        <begin position="108"/>
        <end position="164"/>
    </location>
</feature>
<dbReference type="InterPro" id="IPR016130">
    <property type="entry name" value="Tyr_Pase_AS"/>
</dbReference>